<evidence type="ECO:0000313" key="2">
    <source>
        <dbReference type="EMBL" id="OKP08908.1"/>
    </source>
</evidence>
<feature type="compositionally biased region" description="Polar residues" evidence="1">
    <location>
        <begin position="1"/>
        <end position="26"/>
    </location>
</feature>
<name>A0A1Q5U8X0_9EURO</name>
<comment type="caution">
    <text evidence="2">The sequence shown here is derived from an EMBL/GenBank/DDBJ whole genome shotgun (WGS) entry which is preliminary data.</text>
</comment>
<evidence type="ECO:0000256" key="1">
    <source>
        <dbReference type="SAM" id="MobiDB-lite"/>
    </source>
</evidence>
<keyword evidence="3" id="KW-1185">Reference proteome</keyword>
<dbReference type="Proteomes" id="UP000186955">
    <property type="component" value="Unassembled WGS sequence"/>
</dbReference>
<feature type="region of interest" description="Disordered" evidence="1">
    <location>
        <begin position="1"/>
        <end position="35"/>
    </location>
</feature>
<protein>
    <submittedName>
        <fullName evidence="2">Uncharacterized protein</fullName>
    </submittedName>
</protein>
<proteinExistence type="predicted"/>
<sequence>MAITRSSNGSGVESNIAPSVPSQIPQSDLRRKKGHGQCFTDDLDKAIVNLQAVARNIQALLTILKDKRSRELASMKDNSASEGKWELPLQNTFGSKIPTGDGQLQKRDKFYFSEPLSWATRIGSVCILVLAILSVDWSSFWKIPPSAAAIDMGEFSNLMRTWAGAAIKGLSQEFSAGQEA</sequence>
<organism evidence="2 3">
    <name type="scientific">Penicillium subrubescens</name>
    <dbReference type="NCBI Taxonomy" id="1316194"/>
    <lineage>
        <taxon>Eukaryota</taxon>
        <taxon>Fungi</taxon>
        <taxon>Dikarya</taxon>
        <taxon>Ascomycota</taxon>
        <taxon>Pezizomycotina</taxon>
        <taxon>Eurotiomycetes</taxon>
        <taxon>Eurotiomycetidae</taxon>
        <taxon>Eurotiales</taxon>
        <taxon>Aspergillaceae</taxon>
        <taxon>Penicillium</taxon>
    </lineage>
</organism>
<evidence type="ECO:0000313" key="3">
    <source>
        <dbReference type="Proteomes" id="UP000186955"/>
    </source>
</evidence>
<gene>
    <name evidence="2" type="ORF">PENSUB_5489</name>
</gene>
<reference evidence="2 3" key="1">
    <citation type="submission" date="2016-10" db="EMBL/GenBank/DDBJ databases">
        <title>Genome sequence of the ascomycete fungus Penicillium subrubescens.</title>
        <authorList>
            <person name="De Vries R.P."/>
            <person name="Peng M."/>
            <person name="Dilokpimol A."/>
            <person name="Hilden K."/>
            <person name="Makela M.R."/>
            <person name="Grigoriev I."/>
            <person name="Riley R."/>
            <person name="Granchi Z."/>
        </authorList>
    </citation>
    <scope>NUCLEOTIDE SEQUENCE [LARGE SCALE GENOMIC DNA]</scope>
    <source>
        <strain evidence="2 3">CBS 132785</strain>
    </source>
</reference>
<dbReference type="EMBL" id="MNBE01000560">
    <property type="protein sequence ID" value="OKP08908.1"/>
    <property type="molecule type" value="Genomic_DNA"/>
</dbReference>
<accession>A0A1Q5U8X0</accession>
<dbReference type="AlphaFoldDB" id="A0A1Q5U8X0"/>